<dbReference type="PROSITE" id="PS50090">
    <property type="entry name" value="MYB_LIKE"/>
    <property type="match status" value="1"/>
</dbReference>
<evidence type="ECO:0000256" key="5">
    <source>
        <dbReference type="SAM" id="MobiDB-lite"/>
    </source>
</evidence>
<dbReference type="InterPro" id="IPR009057">
    <property type="entry name" value="Homeodomain-like_sf"/>
</dbReference>
<dbReference type="InterPro" id="IPR015495">
    <property type="entry name" value="Myb_TF_plants"/>
</dbReference>
<keyword evidence="3" id="KW-0238">DNA-binding</keyword>
<dbReference type="InterPro" id="IPR001005">
    <property type="entry name" value="SANT/Myb"/>
</dbReference>
<proteinExistence type="predicted"/>
<evidence type="ECO:0000259" key="6">
    <source>
        <dbReference type="PROSITE" id="PS50090"/>
    </source>
</evidence>
<reference evidence="8 9" key="1">
    <citation type="journal article" date="2024" name="G3 (Bethesda)">
        <title>Genome assembly of Hibiscus sabdariffa L. provides insights into metabolisms of medicinal natural products.</title>
        <authorList>
            <person name="Kim T."/>
        </authorList>
    </citation>
    <scope>NUCLEOTIDE SEQUENCE [LARGE SCALE GENOMIC DNA]</scope>
    <source>
        <strain evidence="8">TK-2024</strain>
        <tissue evidence="8">Old leaves</tissue>
    </source>
</reference>
<name>A0ABR2S8E3_9ROSI</name>
<keyword evidence="9" id="KW-1185">Reference proteome</keyword>
<evidence type="ECO:0000259" key="7">
    <source>
        <dbReference type="PROSITE" id="PS51294"/>
    </source>
</evidence>
<evidence type="ECO:0000313" key="8">
    <source>
        <dbReference type="EMBL" id="KAK9021480.1"/>
    </source>
</evidence>
<protein>
    <submittedName>
        <fullName evidence="8">Uncharacterized protein</fullName>
    </submittedName>
</protein>
<feature type="region of interest" description="Disordered" evidence="5">
    <location>
        <begin position="1"/>
        <end position="25"/>
    </location>
</feature>
<keyword evidence="4" id="KW-0539">Nucleus</keyword>
<dbReference type="PROSITE" id="PS51294">
    <property type="entry name" value="HTH_MYB"/>
    <property type="match status" value="2"/>
</dbReference>
<dbReference type="InterPro" id="IPR017930">
    <property type="entry name" value="Myb_dom"/>
</dbReference>
<dbReference type="Proteomes" id="UP001396334">
    <property type="component" value="Unassembled WGS sequence"/>
</dbReference>
<gene>
    <name evidence="8" type="ORF">V6N11_011467</name>
</gene>
<sequence length="314" mass="34698">MTQPQPPPSSQMSGLKKGPWTPEEDQKLSSYIRQHGDGNWRALPEKADIKRGKFSLQEEQTIIQLHALLGNRWSAIAAHLPKRTDNEIKNYWNTRLKRRLSELGIDPATHKPKADALGSSTSNLRHMAQWERARLEAEAKLVRESRRQLGSSCSAAPPPPVKNRNAGVAHVTKPPCLDVLKAWQRVVTGLFIFNTTDNSLQSPTSTSSFVENTLPVPCVGFNNNDGFVGNSNVSQCVDSTLMGSNGMLGCSSENAWWAENAMEWEGYPAETLMVCNAVNHNQQGPAVEATGFEEDNNYWNSILDLANVSPSANY</sequence>
<dbReference type="SUPFAM" id="SSF46689">
    <property type="entry name" value="Homeodomain-like"/>
    <property type="match status" value="1"/>
</dbReference>
<organism evidence="8 9">
    <name type="scientific">Hibiscus sabdariffa</name>
    <name type="common">roselle</name>
    <dbReference type="NCBI Taxonomy" id="183260"/>
    <lineage>
        <taxon>Eukaryota</taxon>
        <taxon>Viridiplantae</taxon>
        <taxon>Streptophyta</taxon>
        <taxon>Embryophyta</taxon>
        <taxon>Tracheophyta</taxon>
        <taxon>Spermatophyta</taxon>
        <taxon>Magnoliopsida</taxon>
        <taxon>eudicotyledons</taxon>
        <taxon>Gunneridae</taxon>
        <taxon>Pentapetalae</taxon>
        <taxon>rosids</taxon>
        <taxon>malvids</taxon>
        <taxon>Malvales</taxon>
        <taxon>Malvaceae</taxon>
        <taxon>Malvoideae</taxon>
        <taxon>Hibiscus</taxon>
    </lineage>
</organism>
<dbReference type="EMBL" id="JBBPBN010000016">
    <property type="protein sequence ID" value="KAK9021480.1"/>
    <property type="molecule type" value="Genomic_DNA"/>
</dbReference>
<dbReference type="PANTHER" id="PTHR47994">
    <property type="entry name" value="F14D16.11-RELATED"/>
    <property type="match status" value="1"/>
</dbReference>
<dbReference type="SMART" id="SM00717">
    <property type="entry name" value="SANT"/>
    <property type="match status" value="2"/>
</dbReference>
<dbReference type="PANTHER" id="PTHR47994:SF5">
    <property type="entry name" value="F14D16.11-RELATED"/>
    <property type="match status" value="1"/>
</dbReference>
<dbReference type="CDD" id="cd00167">
    <property type="entry name" value="SANT"/>
    <property type="match status" value="1"/>
</dbReference>
<evidence type="ECO:0000256" key="1">
    <source>
        <dbReference type="ARBA" id="ARBA00004123"/>
    </source>
</evidence>
<dbReference type="Pfam" id="PF00249">
    <property type="entry name" value="Myb_DNA-binding"/>
    <property type="match status" value="2"/>
</dbReference>
<evidence type="ECO:0000313" key="9">
    <source>
        <dbReference type="Proteomes" id="UP001396334"/>
    </source>
</evidence>
<comment type="caution">
    <text evidence="8">The sequence shown here is derived from an EMBL/GenBank/DDBJ whole genome shotgun (WGS) entry which is preliminary data.</text>
</comment>
<feature type="domain" description="Myb-like" evidence="6">
    <location>
        <begin position="12"/>
        <end position="96"/>
    </location>
</feature>
<comment type="subcellular location">
    <subcellularLocation>
        <location evidence="1">Nucleus</location>
    </subcellularLocation>
</comment>
<accession>A0ABR2S8E3</accession>
<keyword evidence="2" id="KW-0677">Repeat</keyword>
<feature type="domain" description="HTH myb-type" evidence="7">
    <location>
        <begin position="46"/>
        <end position="100"/>
    </location>
</feature>
<evidence type="ECO:0000256" key="2">
    <source>
        <dbReference type="ARBA" id="ARBA00022737"/>
    </source>
</evidence>
<evidence type="ECO:0000256" key="4">
    <source>
        <dbReference type="ARBA" id="ARBA00023242"/>
    </source>
</evidence>
<evidence type="ECO:0000256" key="3">
    <source>
        <dbReference type="ARBA" id="ARBA00023125"/>
    </source>
</evidence>
<dbReference type="Gene3D" id="1.10.10.60">
    <property type="entry name" value="Homeodomain-like"/>
    <property type="match status" value="2"/>
</dbReference>
<feature type="domain" description="HTH myb-type" evidence="7">
    <location>
        <begin position="12"/>
        <end position="41"/>
    </location>
</feature>